<organism evidence="2 3">
    <name type="scientific">Arthrobacter oryzae</name>
    <dbReference type="NCBI Taxonomy" id="409290"/>
    <lineage>
        <taxon>Bacteria</taxon>
        <taxon>Bacillati</taxon>
        <taxon>Actinomycetota</taxon>
        <taxon>Actinomycetes</taxon>
        <taxon>Micrococcales</taxon>
        <taxon>Micrococcaceae</taxon>
        <taxon>Arthrobacter</taxon>
    </lineage>
</organism>
<evidence type="ECO:0000313" key="3">
    <source>
        <dbReference type="Proteomes" id="UP000273807"/>
    </source>
</evidence>
<name>A0A3N0BRE4_9MICC</name>
<keyword evidence="3" id="KW-1185">Reference proteome</keyword>
<evidence type="ECO:0008006" key="4">
    <source>
        <dbReference type="Google" id="ProtNLM"/>
    </source>
</evidence>
<dbReference type="EMBL" id="RBED01000126">
    <property type="protein sequence ID" value="RNL51618.1"/>
    <property type="molecule type" value="Genomic_DNA"/>
</dbReference>
<accession>A0A3N0BRE4</accession>
<comment type="caution">
    <text evidence="2">The sequence shown here is derived from an EMBL/GenBank/DDBJ whole genome shotgun (WGS) entry which is preliminary data.</text>
</comment>
<feature type="region of interest" description="Disordered" evidence="1">
    <location>
        <begin position="93"/>
        <end position="134"/>
    </location>
</feature>
<evidence type="ECO:0000313" key="2">
    <source>
        <dbReference type="EMBL" id="RNL51618.1"/>
    </source>
</evidence>
<sequence length="219" mass="23461">MGSYRIQIRISPIWTGFLCWPGPSLRPCCQTPHFFEASNFAGHVEDLSRTVDFLQLVAAAAVDRTRKAAALAQKATAGWGAEPWSGADAGWLTGWTQEPKSEPDGGSGGAIEAKFADAPGKGTNGVAEVLGEGDRNPADFLRARLRSAHPRPNAGLPSRPKSCPGRASRACPSPRHGRRSPQPWPPGISPRTPRRSSQCPWTGSGTRPGRRPLPGWNMP</sequence>
<proteinExistence type="predicted"/>
<dbReference type="AlphaFoldDB" id="A0A3N0BRE4"/>
<feature type="compositionally biased region" description="Polar residues" evidence="1">
    <location>
        <begin position="195"/>
        <end position="205"/>
    </location>
</feature>
<gene>
    <name evidence="2" type="ORF">D7003_15940</name>
</gene>
<protein>
    <recommendedName>
        <fullName evidence="4">DUF222 domain-containing protein</fullName>
    </recommendedName>
</protein>
<reference evidence="2 3" key="1">
    <citation type="submission" date="2018-10" db="EMBL/GenBank/DDBJ databases">
        <title>Genome sequencing of Arthrobacter oryzae TNB02.</title>
        <authorList>
            <person name="Cho Y.-J."/>
            <person name="Cho A."/>
            <person name="Kim O.-S."/>
        </authorList>
    </citation>
    <scope>NUCLEOTIDE SEQUENCE [LARGE SCALE GENOMIC DNA]</scope>
    <source>
        <strain evidence="2 3">TNB02</strain>
    </source>
</reference>
<evidence type="ECO:0000256" key="1">
    <source>
        <dbReference type="SAM" id="MobiDB-lite"/>
    </source>
</evidence>
<feature type="region of interest" description="Disordered" evidence="1">
    <location>
        <begin position="147"/>
        <end position="219"/>
    </location>
</feature>
<dbReference type="Proteomes" id="UP000273807">
    <property type="component" value="Unassembled WGS sequence"/>
</dbReference>